<sequence length="570" mass="63604">MAKNGEVQEQIKEKKECCSARNVLWYLVFFGFAVNYMIRINLNIAIVAMIQPKARDNLSLSSECIASDASIIMRQSSNNFSNSVILSPTAPTVFHSLNYTPTSFADPSNLTTLEPKPFTSPPSQPPPTKHPLRNTTFRDKHHSPFTNVGPGIRDNSKFDWNEKVQGHVLGSFFWLHWTTQIPGGLLAGKYGTKLVFGLSNFAGVVFCFAIPFFAKLGSTHLMVLRLVQGILCGFAWPSMHDMTAKWIPPNERSKFVTAYLGSSVGAAMTYPICGFIIDRWGWEYVFYACSAFGTSWFIAWWALVHDSPSEHPRISDNEKEYILTSLGKSVAKDKAPVPWSDIIRDKTVWVNVLAQWGGLWGLFTLMTHAPTYFKFIHGWNIKATGLFSGMPHLLRMVWAYIFSQIGDFLLRTNKMTRTNVRKLATVICCMGQGIFMMCLAYSGCDATVAIVFLTLAVAVHGSVSTGPLASVVDVSPNYAGVILGMMNTAAAFVGFFTPAVVGYLTFQNQTTPQWQKVFWIASGWLFISGIMYVIFAKSELQPWNSPEKAKEHPEEELMVIKTEKSSKSDV</sequence>
<gene>
    <name evidence="11" type="primary">LOC115883978</name>
</gene>
<dbReference type="FunFam" id="1.20.1250.20:FF:000003">
    <property type="entry name" value="Solute carrier family 17 member 3"/>
    <property type="match status" value="1"/>
</dbReference>
<feature type="transmembrane region" description="Helical" evidence="8">
    <location>
        <begin position="517"/>
        <end position="535"/>
    </location>
</feature>
<evidence type="ECO:0000259" key="9">
    <source>
        <dbReference type="PROSITE" id="PS50850"/>
    </source>
</evidence>
<dbReference type="CTD" id="36651"/>
<evidence type="ECO:0000313" key="10">
    <source>
        <dbReference type="Proteomes" id="UP000504635"/>
    </source>
</evidence>
<organism evidence="10 11">
    <name type="scientific">Sitophilus oryzae</name>
    <name type="common">Rice weevil</name>
    <name type="synonym">Curculio oryzae</name>
    <dbReference type="NCBI Taxonomy" id="7048"/>
    <lineage>
        <taxon>Eukaryota</taxon>
        <taxon>Metazoa</taxon>
        <taxon>Ecdysozoa</taxon>
        <taxon>Arthropoda</taxon>
        <taxon>Hexapoda</taxon>
        <taxon>Insecta</taxon>
        <taxon>Pterygota</taxon>
        <taxon>Neoptera</taxon>
        <taxon>Endopterygota</taxon>
        <taxon>Coleoptera</taxon>
        <taxon>Polyphaga</taxon>
        <taxon>Cucujiformia</taxon>
        <taxon>Curculionidae</taxon>
        <taxon>Dryophthorinae</taxon>
        <taxon>Sitophilus</taxon>
    </lineage>
</organism>
<feature type="domain" description="Major facilitator superfamily (MFS) profile" evidence="9">
    <location>
        <begin position="84"/>
        <end position="540"/>
    </location>
</feature>
<dbReference type="InterPro" id="IPR011701">
    <property type="entry name" value="MFS"/>
</dbReference>
<keyword evidence="2" id="KW-0813">Transport</keyword>
<proteinExistence type="predicted"/>
<dbReference type="PROSITE" id="PS50850">
    <property type="entry name" value="MFS"/>
    <property type="match status" value="1"/>
</dbReference>
<dbReference type="InterPro" id="IPR050382">
    <property type="entry name" value="MFS_Na/Anion_cotransporter"/>
</dbReference>
<dbReference type="FunCoup" id="A0A6J2Y4S6">
    <property type="interactions" value="17"/>
</dbReference>
<dbReference type="GO" id="GO:0016020">
    <property type="term" value="C:membrane"/>
    <property type="evidence" value="ECO:0007669"/>
    <property type="project" value="UniProtKB-SubCell"/>
</dbReference>
<dbReference type="GO" id="GO:0006820">
    <property type="term" value="P:monoatomic anion transport"/>
    <property type="evidence" value="ECO:0007669"/>
    <property type="project" value="TreeGrafter"/>
</dbReference>
<dbReference type="GeneID" id="115883978"/>
<dbReference type="AlphaFoldDB" id="A0A6J2Y4S6"/>
<evidence type="ECO:0000313" key="11">
    <source>
        <dbReference type="RefSeq" id="XP_030758261.1"/>
    </source>
</evidence>
<protein>
    <submittedName>
        <fullName evidence="11">Sialin</fullName>
    </submittedName>
</protein>
<dbReference type="FunFam" id="1.20.1250.20:FF:000157">
    <property type="entry name" value="Inorganic phosphate cotransporter"/>
    <property type="match status" value="1"/>
</dbReference>
<keyword evidence="10" id="KW-1185">Reference proteome</keyword>
<dbReference type="InterPro" id="IPR020846">
    <property type="entry name" value="MFS_dom"/>
</dbReference>
<keyword evidence="3 8" id="KW-0812">Transmembrane</keyword>
<feature type="transmembrane region" description="Helical" evidence="8">
    <location>
        <begin position="448"/>
        <end position="469"/>
    </location>
</feature>
<feature type="region of interest" description="Disordered" evidence="7">
    <location>
        <begin position="114"/>
        <end position="148"/>
    </location>
</feature>
<feature type="transmembrane region" description="Helical" evidence="8">
    <location>
        <begin position="422"/>
        <end position="442"/>
    </location>
</feature>
<feature type="transmembrane region" description="Helical" evidence="8">
    <location>
        <begin position="348"/>
        <end position="373"/>
    </location>
</feature>
<feature type="transmembrane region" description="Helical" evidence="8">
    <location>
        <begin position="481"/>
        <end position="505"/>
    </location>
</feature>
<evidence type="ECO:0000256" key="3">
    <source>
        <dbReference type="ARBA" id="ARBA00022692"/>
    </source>
</evidence>
<dbReference type="Pfam" id="PF07690">
    <property type="entry name" value="MFS_1"/>
    <property type="match status" value="1"/>
</dbReference>
<dbReference type="PANTHER" id="PTHR11662:SF79">
    <property type="entry name" value="NA[+]-DEPENDENT INORGANIC PHOSPHATE COTRANSPORTER, ISOFORM A"/>
    <property type="match status" value="1"/>
</dbReference>
<dbReference type="RefSeq" id="XP_030758261.1">
    <property type="nucleotide sequence ID" value="XM_030902401.1"/>
</dbReference>
<keyword evidence="6 8" id="KW-0472">Membrane</keyword>
<evidence type="ECO:0000256" key="4">
    <source>
        <dbReference type="ARBA" id="ARBA00022847"/>
    </source>
</evidence>
<evidence type="ECO:0000256" key="5">
    <source>
        <dbReference type="ARBA" id="ARBA00022989"/>
    </source>
</evidence>
<evidence type="ECO:0000256" key="8">
    <source>
        <dbReference type="SAM" id="Phobius"/>
    </source>
</evidence>
<dbReference type="SUPFAM" id="SSF103473">
    <property type="entry name" value="MFS general substrate transporter"/>
    <property type="match status" value="1"/>
</dbReference>
<dbReference type="PANTHER" id="PTHR11662">
    <property type="entry name" value="SOLUTE CARRIER FAMILY 17"/>
    <property type="match status" value="1"/>
</dbReference>
<dbReference type="CDD" id="cd17318">
    <property type="entry name" value="MFS_SLC17"/>
    <property type="match status" value="1"/>
</dbReference>
<feature type="transmembrane region" description="Helical" evidence="8">
    <location>
        <begin position="220"/>
        <end position="237"/>
    </location>
</feature>
<feature type="transmembrane region" description="Helical" evidence="8">
    <location>
        <begin position="194"/>
        <end position="214"/>
    </location>
</feature>
<evidence type="ECO:0000256" key="7">
    <source>
        <dbReference type="SAM" id="MobiDB-lite"/>
    </source>
</evidence>
<evidence type="ECO:0000256" key="1">
    <source>
        <dbReference type="ARBA" id="ARBA00004141"/>
    </source>
</evidence>
<evidence type="ECO:0000256" key="6">
    <source>
        <dbReference type="ARBA" id="ARBA00023136"/>
    </source>
</evidence>
<dbReference type="KEGG" id="soy:115883978"/>
<dbReference type="Proteomes" id="UP000504635">
    <property type="component" value="Unplaced"/>
</dbReference>
<feature type="compositionally biased region" description="Basic and acidic residues" evidence="7">
    <location>
        <begin position="561"/>
        <end position="570"/>
    </location>
</feature>
<keyword evidence="4" id="KW-0769">Symport</keyword>
<feature type="transmembrane region" description="Helical" evidence="8">
    <location>
        <begin position="23"/>
        <end position="50"/>
    </location>
</feature>
<name>A0A6J2Y4S6_SITOR</name>
<dbReference type="Gene3D" id="1.20.1250.20">
    <property type="entry name" value="MFS general substrate transporter like domains"/>
    <property type="match status" value="2"/>
</dbReference>
<evidence type="ECO:0000256" key="2">
    <source>
        <dbReference type="ARBA" id="ARBA00022448"/>
    </source>
</evidence>
<feature type="transmembrane region" description="Helical" evidence="8">
    <location>
        <begin position="258"/>
        <end position="278"/>
    </location>
</feature>
<accession>A0A6J2Y4S6</accession>
<reference evidence="11" key="1">
    <citation type="submission" date="2025-08" db="UniProtKB">
        <authorList>
            <consortium name="RefSeq"/>
        </authorList>
    </citation>
    <scope>IDENTIFICATION</scope>
    <source>
        <tissue evidence="11">Gonads</tissue>
    </source>
</reference>
<dbReference type="GO" id="GO:0015293">
    <property type="term" value="F:symporter activity"/>
    <property type="evidence" value="ECO:0007669"/>
    <property type="project" value="UniProtKB-KW"/>
</dbReference>
<feature type="transmembrane region" description="Helical" evidence="8">
    <location>
        <begin position="393"/>
        <end position="410"/>
    </location>
</feature>
<dbReference type="InterPro" id="IPR036259">
    <property type="entry name" value="MFS_trans_sf"/>
</dbReference>
<comment type="subcellular location">
    <subcellularLocation>
        <location evidence="1">Membrane</location>
        <topology evidence="1">Multi-pass membrane protein</topology>
    </subcellularLocation>
</comment>
<feature type="compositionally biased region" description="Pro residues" evidence="7">
    <location>
        <begin position="118"/>
        <end position="129"/>
    </location>
</feature>
<feature type="transmembrane region" description="Helical" evidence="8">
    <location>
        <begin position="284"/>
        <end position="304"/>
    </location>
</feature>
<dbReference type="InParanoid" id="A0A6J2Y4S6"/>
<dbReference type="OrthoDB" id="2985014at2759"/>
<keyword evidence="5 8" id="KW-1133">Transmembrane helix</keyword>
<feature type="region of interest" description="Disordered" evidence="7">
    <location>
        <begin position="545"/>
        <end position="570"/>
    </location>
</feature>